<name>A0AA48KW87_9FIRM</name>
<evidence type="ECO:0000256" key="1">
    <source>
        <dbReference type="SAM" id="Phobius"/>
    </source>
</evidence>
<dbReference type="KEGG" id="ptrh:RsTaC01_0601"/>
<dbReference type="Pfam" id="PF12685">
    <property type="entry name" value="SpoIIIAH"/>
    <property type="match status" value="1"/>
</dbReference>
<proteinExistence type="predicted"/>
<accession>A0AA48KW87</accession>
<reference evidence="2" key="1">
    <citation type="journal article" date="2023" name="ISME J.">
        <title>Emergence of putative energy parasites within Clostridia revealed by genome analysis of a novel endosymbiotic clade.</title>
        <authorList>
            <person name="Takahashi K."/>
            <person name="Kuwahara H."/>
            <person name="Horikawa Y."/>
            <person name="Izawa K."/>
            <person name="Kato D."/>
            <person name="Inagaki T."/>
            <person name="Yuki M."/>
            <person name="Ohkuma M."/>
            <person name="Hongoh Y."/>
        </authorList>
    </citation>
    <scope>NUCLEOTIDE SEQUENCE</scope>
    <source>
        <strain evidence="2">RsTa-C01</strain>
    </source>
</reference>
<dbReference type="EMBL" id="AP027925">
    <property type="protein sequence ID" value="BED92741.1"/>
    <property type="molecule type" value="Genomic_DNA"/>
</dbReference>
<keyword evidence="1" id="KW-0812">Transmembrane</keyword>
<dbReference type="InterPro" id="IPR038503">
    <property type="entry name" value="SpoIIIAH_sf"/>
</dbReference>
<keyword evidence="1" id="KW-1133">Transmembrane helix</keyword>
<keyword evidence="1" id="KW-0472">Membrane</keyword>
<dbReference type="Gene3D" id="1.10.287.4300">
    <property type="entry name" value="Stage III sporulation protein AH-like"/>
    <property type="match status" value="1"/>
</dbReference>
<dbReference type="AlphaFoldDB" id="A0AA48KW87"/>
<feature type="transmembrane region" description="Helical" evidence="1">
    <location>
        <begin position="21"/>
        <end position="39"/>
    </location>
</feature>
<sequence>MANQKQEIKIVKKKFSFRKRQVILASLVVSLGLAVYLNWQFSDDMDRSLKTTNILDSEKSAGEARFVNNSLEEESENPKNKNFEKKITSDIEYFSKAKAERQESREKSIKLLKDSLGDAQDSKSRAEIIRKISKISENLQKEINAENLIKAKIGAECLAIINETEKTRKSEKDHKFDLTECNVVVPGGALKDEKNNNIAIQIRDIVSNQIGIPFNNIKIIETKK</sequence>
<gene>
    <name evidence="2" type="ORF">RsTaC01_0601</name>
</gene>
<organism evidence="2">
    <name type="scientific">Candidatus Paraimprobicoccus trichonymphae</name>
    <dbReference type="NCBI Taxonomy" id="3033793"/>
    <lineage>
        <taxon>Bacteria</taxon>
        <taxon>Bacillati</taxon>
        <taxon>Bacillota</taxon>
        <taxon>Clostridia</taxon>
        <taxon>Candidatus Paraimprobicoccus</taxon>
    </lineage>
</organism>
<evidence type="ECO:0000313" key="2">
    <source>
        <dbReference type="EMBL" id="BED92741.1"/>
    </source>
</evidence>
<dbReference type="Proteomes" id="UP001335720">
    <property type="component" value="Chromosome"/>
</dbReference>
<dbReference type="InterPro" id="IPR024232">
    <property type="entry name" value="SpoIIIAH"/>
</dbReference>
<protein>
    <submittedName>
        <fullName evidence="2">SpoIIIAH-like protein</fullName>
    </submittedName>
</protein>